<dbReference type="AlphaFoldDB" id="A0A2A6CIC9"/>
<evidence type="ECO:0000313" key="2">
    <source>
        <dbReference type="EnsemblMetazoa" id="PPA44735.1"/>
    </source>
</evidence>
<name>A0A2A6CIC9_PRIPA</name>
<sequence>MTRSVKTDYGKPSLDKRSEKLSTLPISCDQARWITMSSVRNKISDLNADISTDLDYKKYLLRKGALLFIPLGSINTLSRVDRLVHLLLTLPAELAEELSTVSSASISRRPKITFSKTKDQLLLCKTTSNTRVGSSVCSHKWQHTRGVSPTGRPSPPIVKQDKSNWIGQSANKYKVEFEILCTLTRQNSECEKWRDNSSNTGTTELTAVPATPSCKCKMISLLGGPSPREPRLPAPSSKVESAELNSCKIPWAKKQRSAEISTTQISRIERANILKKISLGGPEEEANSGKRDDREGDTTDWKRNLEYIDW</sequence>
<dbReference type="Proteomes" id="UP000005239">
    <property type="component" value="Unassembled WGS sequence"/>
</dbReference>
<feature type="region of interest" description="Disordered" evidence="1">
    <location>
        <begin position="277"/>
        <end position="298"/>
    </location>
</feature>
<reference evidence="2" key="2">
    <citation type="submission" date="2022-06" db="UniProtKB">
        <authorList>
            <consortium name="EnsemblMetazoa"/>
        </authorList>
    </citation>
    <scope>IDENTIFICATION</scope>
    <source>
        <strain evidence="2">PS312</strain>
    </source>
</reference>
<dbReference type="EnsemblMetazoa" id="PPA44735.1">
    <property type="protein sequence ID" value="PPA44735.1"/>
    <property type="gene ID" value="WBGene00283104"/>
</dbReference>
<protein>
    <submittedName>
        <fullName evidence="2">Uncharacterized protein</fullName>
    </submittedName>
</protein>
<accession>A0A8R1Z3N4</accession>
<keyword evidence="3" id="KW-1185">Reference proteome</keyword>
<feature type="compositionally biased region" description="Basic and acidic residues" evidence="1">
    <location>
        <begin position="287"/>
        <end position="298"/>
    </location>
</feature>
<evidence type="ECO:0000256" key="1">
    <source>
        <dbReference type="SAM" id="MobiDB-lite"/>
    </source>
</evidence>
<proteinExistence type="predicted"/>
<accession>A0A2A6CIC9</accession>
<evidence type="ECO:0000313" key="3">
    <source>
        <dbReference type="Proteomes" id="UP000005239"/>
    </source>
</evidence>
<gene>
    <name evidence="2" type="primary">WBGene00283104</name>
</gene>
<reference evidence="3" key="1">
    <citation type="journal article" date="2008" name="Nat. Genet.">
        <title>The Pristionchus pacificus genome provides a unique perspective on nematode lifestyle and parasitism.</title>
        <authorList>
            <person name="Dieterich C."/>
            <person name="Clifton S.W."/>
            <person name="Schuster L.N."/>
            <person name="Chinwalla A."/>
            <person name="Delehaunty K."/>
            <person name="Dinkelacker I."/>
            <person name="Fulton L."/>
            <person name="Fulton R."/>
            <person name="Godfrey J."/>
            <person name="Minx P."/>
            <person name="Mitreva M."/>
            <person name="Roeseler W."/>
            <person name="Tian H."/>
            <person name="Witte H."/>
            <person name="Yang S.P."/>
            <person name="Wilson R.K."/>
            <person name="Sommer R.J."/>
        </authorList>
    </citation>
    <scope>NUCLEOTIDE SEQUENCE [LARGE SCALE GENOMIC DNA]</scope>
    <source>
        <strain evidence="3">PS312</strain>
    </source>
</reference>
<organism evidence="2 3">
    <name type="scientific">Pristionchus pacificus</name>
    <name type="common">Parasitic nematode worm</name>
    <dbReference type="NCBI Taxonomy" id="54126"/>
    <lineage>
        <taxon>Eukaryota</taxon>
        <taxon>Metazoa</taxon>
        <taxon>Ecdysozoa</taxon>
        <taxon>Nematoda</taxon>
        <taxon>Chromadorea</taxon>
        <taxon>Rhabditida</taxon>
        <taxon>Rhabditina</taxon>
        <taxon>Diplogasteromorpha</taxon>
        <taxon>Diplogasteroidea</taxon>
        <taxon>Neodiplogasteridae</taxon>
        <taxon>Pristionchus</taxon>
    </lineage>
</organism>